<dbReference type="RefSeq" id="XP_031558149.1">
    <property type="nucleotide sequence ID" value="XM_031702289.1"/>
</dbReference>
<evidence type="ECO:0000313" key="3">
    <source>
        <dbReference type="Proteomes" id="UP000515163"/>
    </source>
</evidence>
<dbReference type="RefSeq" id="XP_031558150.1">
    <property type="nucleotide sequence ID" value="XM_031702290.1"/>
</dbReference>
<dbReference type="AlphaFoldDB" id="A0A6P8HRG1"/>
<sequence>MTMDKQSDSVPYLPSRSTSTYSRKRRLYCTNGLYLEINHNGRVKGTMNEHSPLVVMEIVPAGTNLVCIRSVYTGLFLAMSEGEVYTTKTENEECVFKDTLSKQFCDNYMSKKYLSKKLVIGLMRTGSVVAVPANSAKDTTKYATQFITKLPGT</sequence>
<dbReference type="InterPro" id="IPR002209">
    <property type="entry name" value="Fibroblast_GF_fam"/>
</dbReference>
<dbReference type="PRINTS" id="PR00263">
    <property type="entry name" value="HBGFFGF"/>
</dbReference>
<evidence type="ECO:0000256" key="2">
    <source>
        <dbReference type="RuleBase" id="RU049442"/>
    </source>
</evidence>
<evidence type="ECO:0000313" key="5">
    <source>
        <dbReference type="RefSeq" id="XP_031558150.1"/>
    </source>
</evidence>
<dbReference type="InterPro" id="IPR008996">
    <property type="entry name" value="IL1/FGF"/>
</dbReference>
<evidence type="ECO:0000256" key="1">
    <source>
        <dbReference type="ARBA" id="ARBA00007936"/>
    </source>
</evidence>
<evidence type="ECO:0000313" key="4">
    <source>
        <dbReference type="RefSeq" id="XP_031558149.1"/>
    </source>
</evidence>
<dbReference type="SUPFAM" id="SSF50353">
    <property type="entry name" value="Cytokine"/>
    <property type="match status" value="1"/>
</dbReference>
<dbReference type="GO" id="GO:0008083">
    <property type="term" value="F:growth factor activity"/>
    <property type="evidence" value="ECO:0007669"/>
    <property type="project" value="InterPro"/>
</dbReference>
<dbReference type="SMART" id="SM00442">
    <property type="entry name" value="FGF"/>
    <property type="match status" value="1"/>
</dbReference>
<dbReference type="Pfam" id="PF00167">
    <property type="entry name" value="FGF"/>
    <property type="match status" value="1"/>
</dbReference>
<proteinExistence type="inferred from homology"/>
<comment type="similarity">
    <text evidence="1 2">Belongs to the heparin-binding growth factors family.</text>
</comment>
<keyword evidence="3" id="KW-1185">Reference proteome</keyword>
<dbReference type="CDD" id="cd00058">
    <property type="entry name" value="beta-trefoil_FGF"/>
    <property type="match status" value="1"/>
</dbReference>
<organism evidence="3 6">
    <name type="scientific">Actinia tenebrosa</name>
    <name type="common">Australian red waratah sea anemone</name>
    <dbReference type="NCBI Taxonomy" id="6105"/>
    <lineage>
        <taxon>Eukaryota</taxon>
        <taxon>Metazoa</taxon>
        <taxon>Cnidaria</taxon>
        <taxon>Anthozoa</taxon>
        <taxon>Hexacorallia</taxon>
        <taxon>Actiniaria</taxon>
        <taxon>Actiniidae</taxon>
        <taxon>Actinia</taxon>
    </lineage>
</organism>
<dbReference type="OrthoDB" id="5987799at2759"/>
<dbReference type="Proteomes" id="UP000515163">
    <property type="component" value="Unplaced"/>
</dbReference>
<dbReference type="Gene3D" id="2.80.10.50">
    <property type="match status" value="1"/>
</dbReference>
<dbReference type="RefSeq" id="XP_031558151.1">
    <property type="nucleotide sequence ID" value="XM_031702291.1"/>
</dbReference>
<gene>
    <name evidence="4 5 6" type="primary">LOC116294652</name>
</gene>
<name>A0A6P8HRG1_ACTTE</name>
<evidence type="ECO:0000313" key="6">
    <source>
        <dbReference type="RefSeq" id="XP_031558151.1"/>
    </source>
</evidence>
<protein>
    <recommendedName>
        <fullName evidence="2">Fibroblast growth factor</fullName>
        <shortName evidence="2">FGF</shortName>
    </recommendedName>
</protein>
<accession>A0A6P8HRG1</accession>
<dbReference type="InterPro" id="IPR056378">
    <property type="entry name" value="Let-756-like_FGF"/>
</dbReference>
<dbReference type="KEGG" id="aten:116294652"/>
<dbReference type="GeneID" id="116294652"/>
<reference evidence="4 5" key="1">
    <citation type="submission" date="2025-04" db="UniProtKB">
        <authorList>
            <consortium name="RefSeq"/>
        </authorList>
    </citation>
    <scope>IDENTIFICATION</scope>
    <source>
        <tissue evidence="4 5">Tentacle</tissue>
    </source>
</reference>
<dbReference type="PANTHER" id="PTHR11486">
    <property type="entry name" value="FIBROBLAST GROWTH FACTOR"/>
    <property type="match status" value="1"/>
</dbReference>